<feature type="region of interest" description="Disordered" evidence="9">
    <location>
        <begin position="111"/>
        <end position="131"/>
    </location>
</feature>
<reference evidence="10" key="1">
    <citation type="submission" date="2014-03" db="EMBL/GenBank/DDBJ databases">
        <title>The sialotranscriptome of Amblyomma triste, Amblyomma parvum and Amblyomma cajennense ticks, uncovered by 454-based RNA-seq.</title>
        <authorList>
            <person name="Garcia G.R."/>
            <person name="Gardinassi L.G."/>
            <person name="Ribeiro J.M."/>
            <person name="Anatrielo E."/>
            <person name="Ferreira B.R."/>
            <person name="Moreira H.N."/>
            <person name="Mafra C."/>
            <person name="Olegario M.M."/>
            <person name="Szabo P.J."/>
            <person name="Miranda-Santos I.K."/>
            <person name="Maruyama S.R."/>
        </authorList>
    </citation>
    <scope>NUCLEOTIDE SEQUENCE</scope>
    <source>
        <strain evidence="10">Araguapaz</strain>
        <tissue evidence="10">Salivary glands</tissue>
    </source>
</reference>
<dbReference type="GO" id="GO:0005744">
    <property type="term" value="C:TIM23 mitochondrial import inner membrane translocase complex"/>
    <property type="evidence" value="ECO:0007669"/>
    <property type="project" value="InterPro"/>
</dbReference>
<evidence type="ECO:0000256" key="3">
    <source>
        <dbReference type="ARBA" id="ARBA00022448"/>
    </source>
</evidence>
<evidence type="ECO:0000256" key="7">
    <source>
        <dbReference type="ARBA" id="ARBA00023128"/>
    </source>
</evidence>
<dbReference type="FunFam" id="1.10.287.110:FF:000006">
    <property type="entry name" value="Import inner membrane translocase subunit TIM16"/>
    <property type="match status" value="1"/>
</dbReference>
<protein>
    <submittedName>
        <fullName evidence="10">Putative mitochondrial import inner membrane translocase subunit tim16</fullName>
    </submittedName>
</protein>
<evidence type="ECO:0000256" key="6">
    <source>
        <dbReference type="ARBA" id="ARBA00023010"/>
    </source>
</evidence>
<dbReference type="InterPro" id="IPR005341">
    <property type="entry name" value="Tim16"/>
</dbReference>
<evidence type="ECO:0000256" key="5">
    <source>
        <dbReference type="ARBA" id="ARBA00022927"/>
    </source>
</evidence>
<dbReference type="EMBL" id="GBBL01002281">
    <property type="protein sequence ID" value="JAC25039.1"/>
    <property type="molecule type" value="mRNA"/>
</dbReference>
<evidence type="ECO:0000256" key="8">
    <source>
        <dbReference type="ARBA" id="ARBA00023136"/>
    </source>
</evidence>
<keyword evidence="8" id="KW-0472">Membrane</keyword>
<dbReference type="Pfam" id="PF03656">
    <property type="entry name" value="Pam16"/>
    <property type="match status" value="1"/>
</dbReference>
<keyword evidence="5" id="KW-0653">Protein transport</keyword>
<evidence type="ECO:0000256" key="1">
    <source>
        <dbReference type="ARBA" id="ARBA00004443"/>
    </source>
</evidence>
<dbReference type="PANTHER" id="PTHR12388:SF0">
    <property type="entry name" value="MITOCHONDRIAL IMPORT INNER MEMBRANE TRANSLOCASE SUBUNIT TIM16"/>
    <property type="match status" value="1"/>
</dbReference>
<proteinExistence type="evidence at transcript level"/>
<dbReference type="GO" id="GO:0030150">
    <property type="term" value="P:protein import into mitochondrial matrix"/>
    <property type="evidence" value="ECO:0007669"/>
    <property type="project" value="InterPro"/>
</dbReference>
<organism evidence="10">
    <name type="scientific">Amblyomma parvum</name>
    <name type="common">South American tick</name>
    <dbReference type="NCBI Taxonomy" id="251391"/>
    <lineage>
        <taxon>Eukaryota</taxon>
        <taxon>Metazoa</taxon>
        <taxon>Ecdysozoa</taxon>
        <taxon>Arthropoda</taxon>
        <taxon>Chelicerata</taxon>
        <taxon>Arachnida</taxon>
        <taxon>Acari</taxon>
        <taxon>Parasitiformes</taxon>
        <taxon>Ixodida</taxon>
        <taxon>Ixodoidea</taxon>
        <taxon>Ixodidae</taxon>
        <taxon>Amblyomminae</taxon>
        <taxon>Amblyomma</taxon>
    </lineage>
</organism>
<evidence type="ECO:0000256" key="2">
    <source>
        <dbReference type="ARBA" id="ARBA00008817"/>
    </source>
</evidence>
<comment type="similarity">
    <text evidence="2">Belongs to the TIM16/PAM16 family.</text>
</comment>
<keyword evidence="7" id="KW-0496">Mitochondrion</keyword>
<dbReference type="AlphaFoldDB" id="A0A023FUE2"/>
<sequence length="131" mass="14677">MAKYLAQIVVVGAQVVARAFARALQQEYAASQAAARQASAGRGDSTQRAAASAKLGMSVQEAMQILNVNKLDAELTEKNYKHLFEVNDKSKGGSFYLQSKVYRAKERLDEELKLQEEQDRKKKQRQQADNR</sequence>
<dbReference type="Gene3D" id="1.10.287.110">
    <property type="entry name" value="DnaJ domain"/>
    <property type="match status" value="1"/>
</dbReference>
<keyword evidence="3" id="KW-0813">Transport</keyword>
<dbReference type="PANTHER" id="PTHR12388">
    <property type="entry name" value="MITOCHONDRIA ASSOCIATED GRANULOCYTE MACROPHAGE CSF SIGNALING MOLECULE"/>
    <property type="match status" value="1"/>
</dbReference>
<comment type="subcellular location">
    <subcellularLocation>
        <location evidence="1">Mitochondrion inner membrane</location>
        <topology evidence="1">Peripheral membrane protein</topology>
        <orientation evidence="1">Matrix side</orientation>
    </subcellularLocation>
</comment>
<evidence type="ECO:0000256" key="4">
    <source>
        <dbReference type="ARBA" id="ARBA00022792"/>
    </source>
</evidence>
<evidence type="ECO:0000256" key="9">
    <source>
        <dbReference type="SAM" id="MobiDB-lite"/>
    </source>
</evidence>
<dbReference type="InterPro" id="IPR036869">
    <property type="entry name" value="J_dom_sf"/>
</dbReference>
<accession>A0A023FUE2</accession>
<name>A0A023FUE2_AMBPA</name>
<keyword evidence="4" id="KW-0999">Mitochondrion inner membrane</keyword>
<keyword evidence="6" id="KW-0811">Translocation</keyword>
<evidence type="ECO:0000313" key="10">
    <source>
        <dbReference type="EMBL" id="JAC25039.1"/>
    </source>
</evidence>